<organism evidence="1">
    <name type="scientific">Siphoviridae sp. ct2vX3</name>
    <dbReference type="NCBI Taxonomy" id="2825318"/>
    <lineage>
        <taxon>Viruses</taxon>
        <taxon>Duplodnaviria</taxon>
        <taxon>Heunggongvirae</taxon>
        <taxon>Uroviricota</taxon>
        <taxon>Caudoviricetes</taxon>
    </lineage>
</organism>
<sequence length="129" mass="14897">MNVSRRLPDNTVNENEPNQQVIAMTSAGVKTSFSYDRLIDTFENSIIDPKNNFCFGCDYRVPVLHGLLDRTFINKLKTSPSYNEESFAREYMSIWSGSSEEAWFSYDKLQKYRKIKNPETHAICRPGAN</sequence>
<name>A0A8S5PX14_9CAUD</name>
<protein>
    <submittedName>
        <fullName evidence="1">Terminase large subunit</fullName>
    </submittedName>
</protein>
<reference evidence="1" key="1">
    <citation type="journal article" date="2021" name="Proc. Natl. Acad. Sci. U.S.A.">
        <title>A Catalog of Tens of Thousands of Viruses from Human Metagenomes Reveals Hidden Associations with Chronic Diseases.</title>
        <authorList>
            <person name="Tisza M.J."/>
            <person name="Buck C.B."/>
        </authorList>
    </citation>
    <scope>NUCLEOTIDE SEQUENCE</scope>
    <source>
        <strain evidence="1">Ct2vX3</strain>
    </source>
</reference>
<accession>A0A8S5PX14</accession>
<proteinExistence type="predicted"/>
<evidence type="ECO:0000313" key="1">
    <source>
        <dbReference type="EMBL" id="DAE11590.1"/>
    </source>
</evidence>
<dbReference type="EMBL" id="BK015535">
    <property type="protein sequence ID" value="DAE11590.1"/>
    <property type="molecule type" value="Genomic_DNA"/>
</dbReference>